<comment type="caution">
    <text evidence="1">The sequence shown here is derived from an EMBL/GenBank/DDBJ whole genome shotgun (WGS) entry which is preliminary data.</text>
</comment>
<protein>
    <submittedName>
        <fullName evidence="1">Uncharacterized protein</fullName>
    </submittedName>
</protein>
<dbReference type="RefSeq" id="WP_190997729.1">
    <property type="nucleotide sequence ID" value="NZ_JACXSI010000014.1"/>
</dbReference>
<reference evidence="1" key="1">
    <citation type="submission" date="2020-09" db="EMBL/GenBank/DDBJ databases">
        <title>Bacillus faecalis sp. nov., a moderately halophilic bacterium isolated from cow faeces.</title>
        <authorList>
            <person name="Jiang L."/>
            <person name="Lee J."/>
        </authorList>
    </citation>
    <scope>NUCLEOTIDE SEQUENCE</scope>
    <source>
        <strain evidence="1">AGMB 02131</strain>
    </source>
</reference>
<dbReference type="AlphaFoldDB" id="A0A927CV69"/>
<accession>A0A927CV69</accession>
<name>A0A927CV69_9BACI</name>
<dbReference type="EMBL" id="JACXSI010000014">
    <property type="protein sequence ID" value="MBD3108193.1"/>
    <property type="molecule type" value="Genomic_DNA"/>
</dbReference>
<organism evidence="1 2">
    <name type="scientific">Peribacillus faecalis</name>
    <dbReference type="NCBI Taxonomy" id="2772559"/>
    <lineage>
        <taxon>Bacteria</taxon>
        <taxon>Bacillati</taxon>
        <taxon>Bacillota</taxon>
        <taxon>Bacilli</taxon>
        <taxon>Bacillales</taxon>
        <taxon>Bacillaceae</taxon>
        <taxon>Peribacillus</taxon>
    </lineage>
</organism>
<proteinExistence type="predicted"/>
<dbReference type="Proteomes" id="UP000602076">
    <property type="component" value="Unassembled WGS sequence"/>
</dbReference>
<gene>
    <name evidence="1" type="ORF">IEO70_07410</name>
</gene>
<evidence type="ECO:0000313" key="1">
    <source>
        <dbReference type="EMBL" id="MBD3108193.1"/>
    </source>
</evidence>
<keyword evidence="2" id="KW-1185">Reference proteome</keyword>
<sequence>MMETIHQHIPYSHTLDGQIEARLLQDGYHLESVSINKEHIIDTYVNDAGTRFVLGKDNETGYLIAKGQS</sequence>
<evidence type="ECO:0000313" key="2">
    <source>
        <dbReference type="Proteomes" id="UP000602076"/>
    </source>
</evidence>